<feature type="domain" description="Chlorhexidine efflux transporter" evidence="2">
    <location>
        <begin position="4"/>
        <end position="61"/>
    </location>
</feature>
<dbReference type="InterPro" id="IPR058208">
    <property type="entry name" value="PACE"/>
</dbReference>
<feature type="transmembrane region" description="Helical" evidence="1">
    <location>
        <begin position="34"/>
        <end position="54"/>
    </location>
</feature>
<keyword evidence="1" id="KW-0472">Membrane</keyword>
<dbReference type="Proteomes" id="UP001366060">
    <property type="component" value="Unassembled WGS sequence"/>
</dbReference>
<sequence>MGKIERVFHSVIFEVLALVMSITGLVIFTQHDMSTLSGTMIVVASMAMIWNYSFNATFDHYVKGEKTQRSLSLRIIHVLLFEAGLLFFTIPVMAFILDLSLWDAFVMDLGVTIFITIYAFVFNLSYDHLRAFIVKKRIHKNQIAHS</sequence>
<protein>
    <submittedName>
        <fullName evidence="3">PACE efflux transporter</fullName>
    </submittedName>
</protein>
<keyword evidence="1" id="KW-0812">Transmembrane</keyword>
<feature type="transmembrane region" description="Helical" evidence="1">
    <location>
        <begin position="109"/>
        <end position="126"/>
    </location>
</feature>
<dbReference type="RefSeq" id="WP_341627322.1">
    <property type="nucleotide sequence ID" value="NZ_JBAKBA010000010.1"/>
</dbReference>
<evidence type="ECO:0000259" key="2">
    <source>
        <dbReference type="Pfam" id="PF05232"/>
    </source>
</evidence>
<dbReference type="NCBIfam" id="NF033664">
    <property type="entry name" value="PACE_transport"/>
    <property type="match status" value="1"/>
</dbReference>
<organism evidence="3 4">
    <name type="scientific">Psychromonas arctica</name>
    <dbReference type="NCBI Taxonomy" id="168275"/>
    <lineage>
        <taxon>Bacteria</taxon>
        <taxon>Pseudomonadati</taxon>
        <taxon>Pseudomonadota</taxon>
        <taxon>Gammaproteobacteria</taxon>
        <taxon>Alteromonadales</taxon>
        <taxon>Psychromonadaceae</taxon>
        <taxon>Psychromonas</taxon>
    </lineage>
</organism>
<comment type="caution">
    <text evidence="3">The sequence shown here is derived from an EMBL/GenBank/DDBJ whole genome shotgun (WGS) entry which is preliminary data.</text>
</comment>
<evidence type="ECO:0000313" key="3">
    <source>
        <dbReference type="EMBL" id="MEL0658680.1"/>
    </source>
</evidence>
<dbReference type="EMBL" id="JBAKBA010000010">
    <property type="protein sequence ID" value="MEL0658680.1"/>
    <property type="molecule type" value="Genomic_DNA"/>
</dbReference>
<evidence type="ECO:0000313" key="4">
    <source>
        <dbReference type="Proteomes" id="UP001366060"/>
    </source>
</evidence>
<dbReference type="Pfam" id="PF05232">
    <property type="entry name" value="BTP"/>
    <property type="match status" value="2"/>
</dbReference>
<reference evidence="3 4" key="1">
    <citation type="submission" date="2024-02" db="EMBL/GenBank/DDBJ databases">
        <title>Bacteria isolated from the canopy kelp, Nereocystis luetkeana.</title>
        <authorList>
            <person name="Pfister C.A."/>
            <person name="Younker I.T."/>
            <person name="Light S.H."/>
        </authorList>
    </citation>
    <scope>NUCLEOTIDE SEQUENCE [LARGE SCALE GENOMIC DNA]</scope>
    <source>
        <strain evidence="3 4">TI.2.07</strain>
    </source>
</reference>
<keyword evidence="1" id="KW-1133">Transmembrane helix</keyword>
<accession>A0ABU9H9V8</accession>
<keyword evidence="4" id="KW-1185">Reference proteome</keyword>
<feature type="transmembrane region" description="Helical" evidence="1">
    <location>
        <begin position="7"/>
        <end position="28"/>
    </location>
</feature>
<feature type="transmembrane region" description="Helical" evidence="1">
    <location>
        <begin position="75"/>
        <end position="97"/>
    </location>
</feature>
<dbReference type="InterPro" id="IPR007896">
    <property type="entry name" value="BTP_bacteria"/>
</dbReference>
<proteinExistence type="predicted"/>
<feature type="domain" description="Chlorhexidine efflux transporter" evidence="2">
    <location>
        <begin position="69"/>
        <end position="131"/>
    </location>
</feature>
<name>A0ABU9H9V8_9GAMM</name>
<gene>
    <name evidence="3" type="ORF">V6255_05945</name>
</gene>
<evidence type="ECO:0000256" key="1">
    <source>
        <dbReference type="SAM" id="Phobius"/>
    </source>
</evidence>